<dbReference type="Gene3D" id="1.10.1450.10">
    <property type="entry name" value="Tetraspanin"/>
    <property type="match status" value="1"/>
</dbReference>
<reference evidence="7" key="4">
    <citation type="journal article" date="2022" name="PLoS Pathog.">
        <title>Chromosome-level genome of Schistosoma haematobium underpins genome-wide explorations of molecular variation.</title>
        <authorList>
            <person name="Stroehlein A.J."/>
            <person name="Korhonen P.K."/>
            <person name="Lee V.V."/>
            <person name="Ralph S.A."/>
            <person name="Mentink-Kane M."/>
            <person name="You H."/>
            <person name="McManus D.P."/>
            <person name="Tchuente L.T."/>
            <person name="Stothard J.R."/>
            <person name="Kaur P."/>
            <person name="Dudchenko O."/>
            <person name="Aiden E.L."/>
            <person name="Yang B."/>
            <person name="Yang H."/>
            <person name="Emery A.M."/>
            <person name="Webster B.L."/>
            <person name="Brindley P.J."/>
            <person name="Rollinson D."/>
            <person name="Chang B.C.H."/>
            <person name="Gasser R.B."/>
            <person name="Young N.D."/>
        </authorList>
    </citation>
    <scope>NUCLEOTIDE SEQUENCE</scope>
</reference>
<reference evidence="7" key="1">
    <citation type="journal article" date="2012" name="Nat. Genet.">
        <title>Whole-genome sequence of Schistosoma haematobium.</title>
        <authorList>
            <person name="Young N.D."/>
            <person name="Jex A.R."/>
            <person name="Li B."/>
            <person name="Liu S."/>
            <person name="Yang L."/>
            <person name="Xiong Z."/>
            <person name="Li Y."/>
            <person name="Cantacessi C."/>
            <person name="Hall R.S."/>
            <person name="Xu X."/>
            <person name="Chen F."/>
            <person name="Wu X."/>
            <person name="Zerlotini A."/>
            <person name="Oliveira G."/>
            <person name="Hofmann A."/>
            <person name="Zhang G."/>
            <person name="Fang X."/>
            <person name="Kang Y."/>
            <person name="Campbell B.E."/>
            <person name="Loukas A."/>
            <person name="Ranganathan S."/>
            <person name="Rollinson D."/>
            <person name="Rinaldi G."/>
            <person name="Brindley P.J."/>
            <person name="Yang H."/>
            <person name="Wang J."/>
            <person name="Wang J."/>
            <person name="Gasser R.B."/>
        </authorList>
    </citation>
    <scope>NUCLEOTIDE SEQUENCE</scope>
</reference>
<evidence type="ECO:0000256" key="2">
    <source>
        <dbReference type="ARBA" id="ARBA00006840"/>
    </source>
</evidence>
<dbReference type="AlphaFoldDB" id="A0A922LFV9"/>
<feature type="transmembrane region" description="Helical" evidence="6">
    <location>
        <begin position="68"/>
        <end position="90"/>
    </location>
</feature>
<dbReference type="PANTHER" id="PTHR19282:SF477">
    <property type="entry name" value="TETRASPANIN"/>
    <property type="match status" value="1"/>
</dbReference>
<feature type="transmembrane region" description="Helical" evidence="6">
    <location>
        <begin position="266"/>
        <end position="289"/>
    </location>
</feature>
<keyword evidence="8" id="KW-1185">Reference proteome</keyword>
<proteinExistence type="inferred from homology"/>
<dbReference type="PIRSF" id="PIRSF002419">
    <property type="entry name" value="Tetraspanin"/>
    <property type="match status" value="1"/>
</dbReference>
<feature type="transmembrane region" description="Helical" evidence="6">
    <location>
        <begin position="26"/>
        <end position="48"/>
    </location>
</feature>
<evidence type="ECO:0000313" key="8">
    <source>
        <dbReference type="Proteomes" id="UP000471633"/>
    </source>
</evidence>
<reference evidence="7" key="3">
    <citation type="submission" date="2021-06" db="EMBL/GenBank/DDBJ databases">
        <title>Chromosome-level genome assembly for S. haematobium.</title>
        <authorList>
            <person name="Stroehlein A.J."/>
        </authorList>
    </citation>
    <scope>NUCLEOTIDE SEQUENCE</scope>
</reference>
<evidence type="ECO:0000256" key="6">
    <source>
        <dbReference type="RuleBase" id="RU361218"/>
    </source>
</evidence>
<dbReference type="GO" id="GO:0005886">
    <property type="term" value="C:plasma membrane"/>
    <property type="evidence" value="ECO:0007669"/>
    <property type="project" value="TreeGrafter"/>
</dbReference>
<dbReference type="CTD" id="24595233"/>
<dbReference type="PRINTS" id="PR00259">
    <property type="entry name" value="TMFOUR"/>
</dbReference>
<name>A0A922LFV9_SCHHA</name>
<comment type="similarity">
    <text evidence="2 6">Belongs to the tetraspanin (TM4SF) family.</text>
</comment>
<keyword evidence="5 6" id="KW-0472">Membrane</keyword>
<evidence type="ECO:0000256" key="1">
    <source>
        <dbReference type="ARBA" id="ARBA00004141"/>
    </source>
</evidence>
<dbReference type="EMBL" id="AMPZ03000005">
    <property type="protein sequence ID" value="KAH9582930.1"/>
    <property type="molecule type" value="Genomic_DNA"/>
</dbReference>
<sequence>LSYYKQCEVLTEITMYRCLSGRASSLILFVLNGLSILFGIALISLGIVCIVDHGNMSEVVGTSLYSSGVYIVIFLGLVITIVALCGYIAADRENICLIVSYIFILCLLALLLLISGIIVLSFRSSLGESARSVMVDSLRNHYGRYGIITDAWDLVQRHLRCCGVDNIGWGVYNGSWWDMIVNSDLYETNTKLSESSLFYLFVPESCCVKKLDGLTGWPTEVYRDRRRCQTWQYGPPNKSSGPHNDAIYYAGCFESLKSYINNYAKAVGLLALIACIILISALICALFLFRDAKLNAQRKQRTKNWRNQTQYK</sequence>
<dbReference type="RefSeq" id="XP_035587522.2">
    <property type="nucleotide sequence ID" value="XM_035733295.2"/>
</dbReference>
<accession>A0A922LFV9</accession>
<evidence type="ECO:0000256" key="4">
    <source>
        <dbReference type="ARBA" id="ARBA00022989"/>
    </source>
</evidence>
<keyword evidence="4 6" id="KW-1133">Transmembrane helix</keyword>
<dbReference type="Proteomes" id="UP000471633">
    <property type="component" value="Unassembled WGS sequence"/>
</dbReference>
<comment type="subcellular location">
    <subcellularLocation>
        <location evidence="1 6">Membrane</location>
        <topology evidence="1 6">Multi-pass membrane protein</topology>
    </subcellularLocation>
</comment>
<reference evidence="7" key="2">
    <citation type="journal article" date="2019" name="Gigascience">
        <title>High-quality Schistosoma haematobium genome achieved by single-molecule and long-range sequencing.</title>
        <authorList>
            <person name="Stroehlein A.J."/>
            <person name="Korhonen P.K."/>
            <person name="Chong T.M."/>
            <person name="Lim Y.L."/>
            <person name="Chan K.G."/>
            <person name="Webster B."/>
            <person name="Rollinson D."/>
            <person name="Brindley P.J."/>
            <person name="Gasser R.B."/>
            <person name="Young N.D."/>
        </authorList>
    </citation>
    <scope>NUCLEOTIDE SEQUENCE</scope>
</reference>
<dbReference type="InterPro" id="IPR018499">
    <property type="entry name" value="Tetraspanin/Peripherin"/>
</dbReference>
<feature type="transmembrane region" description="Helical" evidence="6">
    <location>
        <begin position="97"/>
        <end position="122"/>
    </location>
</feature>
<evidence type="ECO:0000313" key="7">
    <source>
        <dbReference type="EMBL" id="KAH9582930.1"/>
    </source>
</evidence>
<feature type="non-terminal residue" evidence="7">
    <location>
        <position position="1"/>
    </location>
</feature>
<organism evidence="7 8">
    <name type="scientific">Schistosoma haematobium</name>
    <name type="common">Blood fluke</name>
    <dbReference type="NCBI Taxonomy" id="6185"/>
    <lineage>
        <taxon>Eukaryota</taxon>
        <taxon>Metazoa</taxon>
        <taxon>Spiralia</taxon>
        <taxon>Lophotrochozoa</taxon>
        <taxon>Platyhelminthes</taxon>
        <taxon>Trematoda</taxon>
        <taxon>Digenea</taxon>
        <taxon>Strigeidida</taxon>
        <taxon>Schistosomatoidea</taxon>
        <taxon>Schistosomatidae</taxon>
        <taxon>Schistosoma</taxon>
    </lineage>
</organism>
<dbReference type="SUPFAM" id="SSF48652">
    <property type="entry name" value="Tetraspanin"/>
    <property type="match status" value="1"/>
</dbReference>
<dbReference type="InterPro" id="IPR000301">
    <property type="entry name" value="Tetraspanin_animals"/>
</dbReference>
<dbReference type="GeneID" id="24595233"/>
<dbReference type="KEGG" id="shx:MS3_00010910"/>
<keyword evidence="3 6" id="KW-0812">Transmembrane</keyword>
<evidence type="ECO:0000256" key="5">
    <source>
        <dbReference type="ARBA" id="ARBA00023136"/>
    </source>
</evidence>
<dbReference type="InterPro" id="IPR008952">
    <property type="entry name" value="Tetraspanin_EC2_sf"/>
</dbReference>
<dbReference type="Pfam" id="PF00335">
    <property type="entry name" value="Tetraspanin"/>
    <property type="match status" value="1"/>
</dbReference>
<gene>
    <name evidence="7" type="ORF">MS3_00010910</name>
</gene>
<evidence type="ECO:0000256" key="3">
    <source>
        <dbReference type="ARBA" id="ARBA00022692"/>
    </source>
</evidence>
<dbReference type="PANTHER" id="PTHR19282">
    <property type="entry name" value="TETRASPANIN"/>
    <property type="match status" value="1"/>
</dbReference>
<comment type="caution">
    <text evidence="7">The sequence shown here is derived from an EMBL/GenBank/DDBJ whole genome shotgun (WGS) entry which is preliminary data.</text>
</comment>
<protein>
    <recommendedName>
        <fullName evidence="6">Tetraspanin</fullName>
    </recommendedName>
</protein>